<sequence length="246" mass="27598">MAGNSHTPVTPTRIDITYPPCPSSWTWRTGYPYPMPDPLIPECPATKGMMNSCGWDKICQIFFMHLHENGMPECTPQLFHRKLSDSDKSPALVCRVDAECYKIPRWSRGLANLREKLKSQQLDGVGFEVRDPYMIRILRKAVSDRVRAIVESVTTGPLDTSLGFQCSSILFCKRLAESTEEPTVRFPHLPKYLKAELASLPEEAIRAEYSALPESAKLPGAVYEFTMVYLPGPGDPCPCCPWKCAP</sequence>
<dbReference type="EMBL" id="ML996694">
    <property type="protein sequence ID" value="KAF2401030.1"/>
    <property type="molecule type" value="Genomic_DNA"/>
</dbReference>
<accession>A0A6G1HYC9</accession>
<dbReference type="Proteomes" id="UP000799640">
    <property type="component" value="Unassembled WGS sequence"/>
</dbReference>
<organism evidence="1 2">
    <name type="scientific">Trichodelitschia bisporula</name>
    <dbReference type="NCBI Taxonomy" id="703511"/>
    <lineage>
        <taxon>Eukaryota</taxon>
        <taxon>Fungi</taxon>
        <taxon>Dikarya</taxon>
        <taxon>Ascomycota</taxon>
        <taxon>Pezizomycotina</taxon>
        <taxon>Dothideomycetes</taxon>
        <taxon>Dothideomycetes incertae sedis</taxon>
        <taxon>Phaeotrichales</taxon>
        <taxon>Phaeotrichaceae</taxon>
        <taxon>Trichodelitschia</taxon>
    </lineage>
</organism>
<keyword evidence="2" id="KW-1185">Reference proteome</keyword>
<protein>
    <submittedName>
        <fullName evidence="1">Uncharacterized protein</fullName>
    </submittedName>
</protein>
<name>A0A6G1HYC9_9PEZI</name>
<evidence type="ECO:0000313" key="1">
    <source>
        <dbReference type="EMBL" id="KAF2401030.1"/>
    </source>
</evidence>
<evidence type="ECO:0000313" key="2">
    <source>
        <dbReference type="Proteomes" id="UP000799640"/>
    </source>
</evidence>
<dbReference type="AlphaFoldDB" id="A0A6G1HYC9"/>
<proteinExistence type="predicted"/>
<reference evidence="1" key="1">
    <citation type="journal article" date="2020" name="Stud. Mycol.">
        <title>101 Dothideomycetes genomes: a test case for predicting lifestyles and emergence of pathogens.</title>
        <authorList>
            <person name="Haridas S."/>
            <person name="Albert R."/>
            <person name="Binder M."/>
            <person name="Bloem J."/>
            <person name="Labutti K."/>
            <person name="Salamov A."/>
            <person name="Andreopoulos B."/>
            <person name="Baker S."/>
            <person name="Barry K."/>
            <person name="Bills G."/>
            <person name="Bluhm B."/>
            <person name="Cannon C."/>
            <person name="Castanera R."/>
            <person name="Culley D."/>
            <person name="Daum C."/>
            <person name="Ezra D."/>
            <person name="Gonzalez J."/>
            <person name="Henrissat B."/>
            <person name="Kuo A."/>
            <person name="Liang C."/>
            <person name="Lipzen A."/>
            <person name="Lutzoni F."/>
            <person name="Magnuson J."/>
            <person name="Mondo S."/>
            <person name="Nolan M."/>
            <person name="Ohm R."/>
            <person name="Pangilinan J."/>
            <person name="Park H.-J."/>
            <person name="Ramirez L."/>
            <person name="Alfaro M."/>
            <person name="Sun H."/>
            <person name="Tritt A."/>
            <person name="Yoshinaga Y."/>
            <person name="Zwiers L.-H."/>
            <person name="Turgeon B."/>
            <person name="Goodwin S."/>
            <person name="Spatafora J."/>
            <person name="Crous P."/>
            <person name="Grigoriev I."/>
        </authorList>
    </citation>
    <scope>NUCLEOTIDE SEQUENCE</scope>
    <source>
        <strain evidence="1">CBS 262.69</strain>
    </source>
</reference>
<gene>
    <name evidence="1" type="ORF">EJ06DRAFT_417879</name>
</gene>